<dbReference type="Proteomes" id="UP000296216">
    <property type="component" value="Chromosome"/>
</dbReference>
<evidence type="ECO:0000313" key="3">
    <source>
        <dbReference type="EMBL" id="QCC44175.1"/>
    </source>
</evidence>
<reference evidence="3 5" key="1">
    <citation type="journal article" date="2019" name="Microbiol. Resour. Announc.">
        <title>The Genome Sequence of the Halobacterium salinarum Type Strain Is Closely Related to That of Laboratory Strains NRC-1 and R1.</title>
        <authorList>
            <person name="Pfeiffer F."/>
            <person name="Marchfelder A."/>
            <person name="Habermann B."/>
            <person name="Dyall-Smith M.L."/>
        </authorList>
    </citation>
    <scope>NUCLEOTIDE SEQUENCE [LARGE SCALE GENOMIC DNA]</scope>
    <source>
        <strain evidence="3">91-R6</strain>
        <strain evidence="5">ATCC 33171 / DSM 3754 / JCM 8978 / NBRC 102687 / NCIMB 764 / 91-R6</strain>
    </source>
</reference>
<keyword evidence="1" id="KW-0812">Transmembrane</keyword>
<organism evidence="3 5">
    <name type="scientific">Halobacterium salinarum (strain ATCC 33171 / DSM 3754 / JCM 8978 / NBRC 102687 / NCIMB 764 / 91-R6)</name>
    <dbReference type="NCBI Taxonomy" id="2597657"/>
    <lineage>
        <taxon>Archaea</taxon>
        <taxon>Methanobacteriati</taxon>
        <taxon>Methanobacteriota</taxon>
        <taxon>Stenosarchaea group</taxon>
        <taxon>Halobacteria</taxon>
        <taxon>Halobacteriales</taxon>
        <taxon>Halobacteriaceae</taxon>
        <taxon>Halobacterium</taxon>
    </lineage>
</organism>
<keyword evidence="1" id="KW-0472">Membrane</keyword>
<evidence type="ECO:0000313" key="6">
    <source>
        <dbReference type="Proteomes" id="UP000323075"/>
    </source>
</evidence>
<dbReference type="EMBL" id="CP038631">
    <property type="protein sequence ID" value="QCC44175.1"/>
    <property type="molecule type" value="Genomic_DNA"/>
</dbReference>
<dbReference type="Proteomes" id="UP000323075">
    <property type="component" value="Unassembled WGS sequence"/>
</dbReference>
<proteinExistence type="predicted"/>
<dbReference type="EMBL" id="VRYN01000002">
    <property type="protein sequence ID" value="TYO76776.1"/>
    <property type="molecule type" value="Genomic_DNA"/>
</dbReference>
<accession>A0A4D6GR60</accession>
<reference evidence="3" key="3">
    <citation type="journal article" name="MicrobiologyOpen">
        <title>Whole-genome comparison between the type strain of Halobacterium salinarum (DSM 3754(T)) and the laboratory strains R1 and NRC-1.</title>
        <authorList>
            <person name="Pfeiffer F."/>
            <person name="Losensky G."/>
            <person name="Marchfelder A."/>
            <person name="Habermann B."/>
            <person name="Dyall-Smith M."/>
        </authorList>
    </citation>
    <scope>NUCLEOTIDE SEQUENCE</scope>
    <source>
        <strain evidence="3">91-R6</strain>
    </source>
</reference>
<dbReference type="Pfam" id="PF23994">
    <property type="entry name" value="DUF7312"/>
    <property type="match status" value="1"/>
</dbReference>
<feature type="transmembrane region" description="Helical" evidence="1">
    <location>
        <begin position="38"/>
        <end position="57"/>
    </location>
</feature>
<dbReference type="GeneID" id="68693268"/>
<evidence type="ECO:0000256" key="1">
    <source>
        <dbReference type="SAM" id="Phobius"/>
    </source>
</evidence>
<gene>
    <name evidence="4" type="ORF">APQ99_01417</name>
    <name evidence="3" type="ORF">HBSAL_02230</name>
</gene>
<feature type="domain" description="DUF7312" evidence="2">
    <location>
        <begin position="7"/>
        <end position="53"/>
    </location>
</feature>
<name>A0A4D6GR60_HALS9</name>
<evidence type="ECO:0000259" key="2">
    <source>
        <dbReference type="Pfam" id="PF23994"/>
    </source>
</evidence>
<sequence length="58" mass="6149">MSQTDDDREWRFTLNEVGEDATTSPETIEAGSPAAENVAFFVLGVATMVGAIGLLLFG</sequence>
<keyword evidence="1" id="KW-1133">Transmembrane helix</keyword>
<evidence type="ECO:0000313" key="4">
    <source>
        <dbReference type="EMBL" id="TYO76776.1"/>
    </source>
</evidence>
<dbReference type="AlphaFoldDB" id="A0A4D6GR60"/>
<dbReference type="InterPro" id="IPR055736">
    <property type="entry name" value="DUF7312"/>
</dbReference>
<reference evidence="4 6" key="2">
    <citation type="submission" date="2019-07" db="EMBL/GenBank/DDBJ databases">
        <title>Genomic Encyclopedia of Archaeal and Bacterial Type Strains, Phase II (KMG-II): from individual species to whole genera.</title>
        <authorList>
            <person name="Goeker M."/>
        </authorList>
    </citation>
    <scope>NUCLEOTIDE SEQUENCE [LARGE SCALE GENOMIC DNA]</scope>
    <source>
        <strain evidence="4 6">DSM 3754</strain>
    </source>
</reference>
<dbReference type="RefSeq" id="WP_010902195.1">
    <property type="nucleotide sequence ID" value="NZ_VRYN01000002.1"/>
</dbReference>
<protein>
    <recommendedName>
        <fullName evidence="2">DUF7312 domain-containing protein</fullName>
    </recommendedName>
</protein>
<evidence type="ECO:0000313" key="5">
    <source>
        <dbReference type="Proteomes" id="UP000296216"/>
    </source>
</evidence>